<evidence type="ECO:0000256" key="5">
    <source>
        <dbReference type="RuleBase" id="RU362125"/>
    </source>
</evidence>
<dbReference type="HOGENOM" id="CLU_018204_0_2_5"/>
<dbReference type="InterPro" id="IPR006089">
    <property type="entry name" value="Acyl-CoA_DH_CS"/>
</dbReference>
<dbReference type="Gene3D" id="2.40.110.10">
    <property type="entry name" value="Butyryl-CoA Dehydrogenase, subunit A, domain 2"/>
    <property type="match status" value="1"/>
</dbReference>
<dbReference type="Proteomes" id="UP000001868">
    <property type="component" value="Chromosome"/>
</dbReference>
<accession>B4R9H2</accession>
<dbReference type="FunFam" id="1.20.140.10:FF:000012">
    <property type="entry name" value="Acyl-CoA dehydrogenase fadE12"/>
    <property type="match status" value="1"/>
</dbReference>
<proteinExistence type="inferred from homology"/>
<dbReference type="Pfam" id="PF00441">
    <property type="entry name" value="Acyl-CoA_dh_1"/>
    <property type="match status" value="1"/>
</dbReference>
<evidence type="ECO:0000313" key="10">
    <source>
        <dbReference type="Proteomes" id="UP000001868"/>
    </source>
</evidence>
<dbReference type="PANTHER" id="PTHR43884">
    <property type="entry name" value="ACYL-COA DEHYDROGENASE"/>
    <property type="match status" value="1"/>
</dbReference>
<dbReference type="InterPro" id="IPR036250">
    <property type="entry name" value="AcylCo_DH-like_C"/>
</dbReference>
<evidence type="ECO:0000256" key="3">
    <source>
        <dbReference type="ARBA" id="ARBA00022630"/>
    </source>
</evidence>
<dbReference type="KEGG" id="pzu:PHZ_c3023"/>
<evidence type="ECO:0000259" key="8">
    <source>
        <dbReference type="Pfam" id="PF02771"/>
    </source>
</evidence>
<dbReference type="Gene3D" id="1.20.140.10">
    <property type="entry name" value="Butyryl-CoA Dehydrogenase, subunit A, domain 3"/>
    <property type="match status" value="1"/>
</dbReference>
<feature type="domain" description="Acyl-CoA dehydrogenase/oxidase C-terminal" evidence="6">
    <location>
        <begin position="228"/>
        <end position="361"/>
    </location>
</feature>
<comment type="cofactor">
    <cofactor evidence="1 5">
        <name>FAD</name>
        <dbReference type="ChEBI" id="CHEBI:57692"/>
    </cofactor>
</comment>
<evidence type="ECO:0000259" key="7">
    <source>
        <dbReference type="Pfam" id="PF02770"/>
    </source>
</evidence>
<dbReference type="GO" id="GO:0003995">
    <property type="term" value="F:acyl-CoA dehydrogenase activity"/>
    <property type="evidence" value="ECO:0007669"/>
    <property type="project" value="InterPro"/>
</dbReference>
<dbReference type="PROSITE" id="PS00073">
    <property type="entry name" value="ACYL_COA_DH_2"/>
    <property type="match status" value="1"/>
</dbReference>
<dbReference type="GO" id="GO:0050660">
    <property type="term" value="F:flavin adenine dinucleotide binding"/>
    <property type="evidence" value="ECO:0007669"/>
    <property type="project" value="InterPro"/>
</dbReference>
<keyword evidence="10" id="KW-1185">Reference proteome</keyword>
<protein>
    <submittedName>
        <fullName evidence="9">Acyl-CoA dehydrogenase family protein</fullName>
    </submittedName>
</protein>
<dbReference type="PIRSF" id="PIRSF016578">
    <property type="entry name" value="HsaA"/>
    <property type="match status" value="1"/>
</dbReference>
<dbReference type="FunFam" id="1.10.540.10:FF:000013">
    <property type="entry name" value="Acyl-CoA dehydrogenase"/>
    <property type="match status" value="1"/>
</dbReference>
<evidence type="ECO:0000256" key="2">
    <source>
        <dbReference type="ARBA" id="ARBA00009347"/>
    </source>
</evidence>
<gene>
    <name evidence="9" type="ordered locus">PHZ_c3023</name>
</gene>
<dbReference type="Gene3D" id="1.10.540.10">
    <property type="entry name" value="Acyl-CoA dehydrogenase/oxidase, N-terminal domain"/>
    <property type="match status" value="1"/>
</dbReference>
<dbReference type="InterPro" id="IPR006091">
    <property type="entry name" value="Acyl-CoA_Oxase/DH_mid-dom"/>
</dbReference>
<dbReference type="SUPFAM" id="SSF56645">
    <property type="entry name" value="Acyl-CoA dehydrogenase NM domain-like"/>
    <property type="match status" value="1"/>
</dbReference>
<dbReference type="InterPro" id="IPR046373">
    <property type="entry name" value="Acyl-CoA_Oxase/DH_mid-dom_sf"/>
</dbReference>
<keyword evidence="3 5" id="KW-0285">Flavoprotein</keyword>
<feature type="domain" description="Acyl-CoA dehydrogenase/oxidase N-terminal" evidence="8">
    <location>
        <begin position="6"/>
        <end position="112"/>
    </location>
</feature>
<evidence type="ECO:0000313" key="9">
    <source>
        <dbReference type="EMBL" id="ACG79432.1"/>
    </source>
</evidence>
<dbReference type="Pfam" id="PF02771">
    <property type="entry name" value="Acyl-CoA_dh_N"/>
    <property type="match status" value="1"/>
</dbReference>
<keyword evidence="5" id="KW-0560">Oxidoreductase</keyword>
<dbReference type="PANTHER" id="PTHR43884:SF12">
    <property type="entry name" value="ISOVALERYL-COA DEHYDROGENASE, MITOCHONDRIAL-RELATED"/>
    <property type="match status" value="1"/>
</dbReference>
<name>B4R9H2_PHEZH</name>
<sequence>MSETFPEIREAVRRLCARFPGAYWRDLDRERAYPTEFVQALTEAGFLSVLIPEEYGGSGLGLKAAVAILEEVHRSGCNGAACHAQMYTMGTVLRHGTPAQKEAYLPKIATGELRLQAFGVTEPDAGTDTTRISTFAKKVGDKYVVSGRKIWISRAEHSDLMVLLCRTTPRDQAKKPSDGMSVLLVDMRQAVGNGLTIRPVRTMLNHATTELFFEDLEVPAENLIGEEGKGFRYILDGMNAERILIAAECLGDARFFIDRASQYAKDRVVFGRPIGENQGVQFPLARAHVQMTGASLMVDRAAELFEAGEPCGTEANMAKLVASEASWFAADMCLQTHGGFGFAEEYDIERKFRETRLYQVAPISTNLILSHVATHVLGQPKSF</sequence>
<dbReference type="InterPro" id="IPR009100">
    <property type="entry name" value="AcylCoA_DH/oxidase_NM_dom_sf"/>
</dbReference>
<dbReference type="FunFam" id="2.40.110.10:FF:000014">
    <property type="entry name" value="Probable acyl-CoA dehydrogenase"/>
    <property type="match status" value="1"/>
</dbReference>
<dbReference type="STRING" id="450851.PHZ_c3023"/>
<keyword evidence="4 5" id="KW-0274">FAD</keyword>
<dbReference type="RefSeq" id="WP_012523570.1">
    <property type="nucleotide sequence ID" value="NC_011144.1"/>
</dbReference>
<reference evidence="9 10" key="1">
    <citation type="journal article" date="2008" name="BMC Genomics">
        <title>Complete genome of Phenylobacterium zucineum - a novel facultative intracellular bacterium isolated from human erythroleukemia cell line K562.</title>
        <authorList>
            <person name="Luo Y."/>
            <person name="Xu X."/>
            <person name="Ding Z."/>
            <person name="Liu Z."/>
            <person name="Zhang B."/>
            <person name="Yan Z."/>
            <person name="Sun J."/>
            <person name="Hu S."/>
            <person name="Hu X."/>
        </authorList>
    </citation>
    <scope>NUCLEOTIDE SEQUENCE [LARGE SCALE GENOMIC DNA]</scope>
    <source>
        <strain evidence="9 10">HLK1</strain>
    </source>
</reference>
<dbReference type="InterPro" id="IPR013786">
    <property type="entry name" value="AcylCoA_DH/ox_N"/>
</dbReference>
<evidence type="ECO:0000256" key="4">
    <source>
        <dbReference type="ARBA" id="ARBA00022827"/>
    </source>
</evidence>
<dbReference type="InterPro" id="IPR037069">
    <property type="entry name" value="AcylCoA_DH/ox_N_sf"/>
</dbReference>
<comment type="similarity">
    <text evidence="2 5">Belongs to the acyl-CoA dehydrogenase family.</text>
</comment>
<dbReference type="SUPFAM" id="SSF47203">
    <property type="entry name" value="Acyl-CoA dehydrogenase C-terminal domain-like"/>
    <property type="match status" value="1"/>
</dbReference>
<dbReference type="EMBL" id="CP000747">
    <property type="protein sequence ID" value="ACG79432.1"/>
    <property type="molecule type" value="Genomic_DNA"/>
</dbReference>
<feature type="domain" description="Acyl-CoA oxidase/dehydrogenase middle" evidence="7">
    <location>
        <begin position="117"/>
        <end position="215"/>
    </location>
</feature>
<dbReference type="InterPro" id="IPR009075">
    <property type="entry name" value="AcylCo_DH/oxidase_C"/>
</dbReference>
<dbReference type="Pfam" id="PF02770">
    <property type="entry name" value="Acyl-CoA_dh_M"/>
    <property type="match status" value="1"/>
</dbReference>
<organism evidence="9 10">
    <name type="scientific">Phenylobacterium zucineum (strain HLK1)</name>
    <dbReference type="NCBI Taxonomy" id="450851"/>
    <lineage>
        <taxon>Bacteria</taxon>
        <taxon>Pseudomonadati</taxon>
        <taxon>Pseudomonadota</taxon>
        <taxon>Alphaproteobacteria</taxon>
        <taxon>Caulobacterales</taxon>
        <taxon>Caulobacteraceae</taxon>
        <taxon>Phenylobacterium</taxon>
    </lineage>
</organism>
<dbReference type="eggNOG" id="COG1960">
    <property type="taxonomic scope" value="Bacteria"/>
</dbReference>
<evidence type="ECO:0000259" key="6">
    <source>
        <dbReference type="Pfam" id="PF00441"/>
    </source>
</evidence>
<evidence type="ECO:0000256" key="1">
    <source>
        <dbReference type="ARBA" id="ARBA00001974"/>
    </source>
</evidence>
<dbReference type="AlphaFoldDB" id="B4R9H2"/>